<dbReference type="GO" id="GO:0016538">
    <property type="term" value="F:cyclin-dependent protein serine/threonine kinase regulator activity"/>
    <property type="evidence" value="ECO:0007669"/>
    <property type="project" value="EnsemblFungi"/>
</dbReference>
<evidence type="ECO:0000256" key="1">
    <source>
        <dbReference type="ARBA" id="ARBA00023127"/>
    </source>
</evidence>
<dbReference type="GO" id="GO:0006357">
    <property type="term" value="P:regulation of transcription by RNA polymerase II"/>
    <property type="evidence" value="ECO:0007669"/>
    <property type="project" value="InterPro"/>
</dbReference>
<dbReference type="InterPro" id="IPR036915">
    <property type="entry name" value="Cyclin-like_sf"/>
</dbReference>
<dbReference type="CDD" id="cd20524">
    <property type="entry name" value="CYCLIN_CCNH_rpt1"/>
    <property type="match status" value="1"/>
</dbReference>
<dbReference type="Pfam" id="PF00134">
    <property type="entry name" value="Cyclin_N"/>
    <property type="match status" value="1"/>
</dbReference>
<dbReference type="InterPro" id="IPR006671">
    <property type="entry name" value="Cyclin_N"/>
</dbReference>
<evidence type="ECO:0000259" key="3">
    <source>
        <dbReference type="SMART" id="SM00385"/>
    </source>
</evidence>
<proteinExistence type="inferred from homology"/>
<dbReference type="PANTHER" id="PTHR10026">
    <property type="entry name" value="CYCLIN"/>
    <property type="match status" value="1"/>
</dbReference>
<feature type="non-terminal residue" evidence="4">
    <location>
        <position position="1"/>
    </location>
</feature>
<comment type="similarity">
    <text evidence="2">Belongs to the cyclin family.</text>
</comment>
<gene>
    <name evidence="4" type="ORF">ASCRUDRAFT_21072</name>
</gene>
<feature type="domain" description="Cyclin-like" evidence="3">
    <location>
        <begin position="89"/>
        <end position="171"/>
    </location>
</feature>
<name>A0A1D2VB93_9ASCO</name>
<dbReference type="Proteomes" id="UP000095038">
    <property type="component" value="Unassembled WGS sequence"/>
</dbReference>
<accession>A0A1D2VB93</accession>
<dbReference type="GO" id="GO:0010508">
    <property type="term" value="P:positive regulation of autophagy"/>
    <property type="evidence" value="ECO:0007669"/>
    <property type="project" value="EnsemblFungi"/>
</dbReference>
<dbReference type="InterPro" id="IPR013763">
    <property type="entry name" value="Cyclin-like_dom"/>
</dbReference>
<keyword evidence="5" id="KW-1185">Reference proteome</keyword>
<dbReference type="InterPro" id="IPR031658">
    <property type="entry name" value="Cyclin_C_2"/>
</dbReference>
<evidence type="ECO:0000256" key="2">
    <source>
        <dbReference type="RuleBase" id="RU000383"/>
    </source>
</evidence>
<dbReference type="FunCoup" id="A0A1D2VB93">
    <property type="interactions" value="945"/>
</dbReference>
<dbReference type="RefSeq" id="XP_020045024.1">
    <property type="nucleotide sequence ID" value="XM_020189668.1"/>
</dbReference>
<dbReference type="SUPFAM" id="SSF47954">
    <property type="entry name" value="Cyclin-like"/>
    <property type="match status" value="2"/>
</dbReference>
<dbReference type="InParanoid" id="A0A1D2VB93"/>
<organism evidence="4 5">
    <name type="scientific">Ascoidea rubescens DSM 1968</name>
    <dbReference type="NCBI Taxonomy" id="1344418"/>
    <lineage>
        <taxon>Eukaryota</taxon>
        <taxon>Fungi</taxon>
        <taxon>Dikarya</taxon>
        <taxon>Ascomycota</taxon>
        <taxon>Saccharomycotina</taxon>
        <taxon>Saccharomycetes</taxon>
        <taxon>Ascoideaceae</taxon>
        <taxon>Ascoidea</taxon>
    </lineage>
</organism>
<protein>
    <submittedName>
        <fullName evidence="4">Cyclin-like protein</fullName>
    </submittedName>
</protein>
<evidence type="ECO:0000313" key="4">
    <source>
        <dbReference type="EMBL" id="ODV58717.1"/>
    </source>
</evidence>
<dbReference type="CDD" id="cd20525">
    <property type="entry name" value="CYCLIN_CCNH_rpt2"/>
    <property type="match status" value="1"/>
</dbReference>
<reference evidence="5" key="1">
    <citation type="submission" date="2016-05" db="EMBL/GenBank/DDBJ databases">
        <title>Comparative genomics of biotechnologically important yeasts.</title>
        <authorList>
            <consortium name="DOE Joint Genome Institute"/>
            <person name="Riley R."/>
            <person name="Haridas S."/>
            <person name="Wolfe K.H."/>
            <person name="Lopes M.R."/>
            <person name="Hittinger C.T."/>
            <person name="Goker M."/>
            <person name="Salamov A."/>
            <person name="Wisecaver J."/>
            <person name="Long T.M."/>
            <person name="Aerts A.L."/>
            <person name="Barry K."/>
            <person name="Choi C."/>
            <person name="Clum A."/>
            <person name="Coughlan A.Y."/>
            <person name="Deshpande S."/>
            <person name="Douglass A.P."/>
            <person name="Hanson S.J."/>
            <person name="Klenk H.-P."/>
            <person name="Labutti K."/>
            <person name="Lapidus A."/>
            <person name="Lindquist E."/>
            <person name="Lipzen A."/>
            <person name="Meier-Kolthoff J.P."/>
            <person name="Ohm R.A."/>
            <person name="Otillar R.P."/>
            <person name="Pangilinan J."/>
            <person name="Peng Y."/>
            <person name="Rokas A."/>
            <person name="Rosa C.A."/>
            <person name="Scheuner C."/>
            <person name="Sibirny A.A."/>
            <person name="Slot J.C."/>
            <person name="Stielow J.B."/>
            <person name="Sun H."/>
            <person name="Kurtzman C.P."/>
            <person name="Blackwell M."/>
            <person name="Grigoriev I.V."/>
            <person name="Jeffries T.W."/>
        </authorList>
    </citation>
    <scope>NUCLEOTIDE SEQUENCE [LARGE SCALE GENOMIC DNA]</scope>
    <source>
        <strain evidence="5">DSM 1968</strain>
    </source>
</reference>
<dbReference type="GO" id="GO:0006289">
    <property type="term" value="P:nucleotide-excision repair"/>
    <property type="evidence" value="ECO:0007669"/>
    <property type="project" value="EnsemblFungi"/>
</dbReference>
<dbReference type="GO" id="GO:0006995">
    <property type="term" value="P:cellular response to nitrogen starvation"/>
    <property type="evidence" value="ECO:0007669"/>
    <property type="project" value="EnsemblFungi"/>
</dbReference>
<dbReference type="GO" id="GO:0070985">
    <property type="term" value="C:transcription factor TFIIK complex"/>
    <property type="evidence" value="ECO:0007669"/>
    <property type="project" value="EnsemblFungi"/>
</dbReference>
<evidence type="ECO:0000313" key="5">
    <source>
        <dbReference type="Proteomes" id="UP000095038"/>
    </source>
</evidence>
<dbReference type="GO" id="GO:1905866">
    <property type="term" value="P:positive regulation of Atg1/ULK1 kinase complex assembly"/>
    <property type="evidence" value="ECO:0007669"/>
    <property type="project" value="EnsemblFungi"/>
</dbReference>
<dbReference type="Gene3D" id="1.10.472.10">
    <property type="entry name" value="Cyclin-like"/>
    <property type="match status" value="2"/>
</dbReference>
<dbReference type="EMBL" id="KV454490">
    <property type="protein sequence ID" value="ODV58717.1"/>
    <property type="molecule type" value="Genomic_DNA"/>
</dbReference>
<feature type="non-terminal residue" evidence="4">
    <location>
        <position position="335"/>
    </location>
</feature>
<dbReference type="InterPro" id="IPR043198">
    <property type="entry name" value="Cyclin/Ssn8"/>
</dbReference>
<keyword evidence="1 2" id="KW-0195">Cyclin</keyword>
<dbReference type="Pfam" id="PF16899">
    <property type="entry name" value="Cyclin_C_2"/>
    <property type="match status" value="1"/>
</dbReference>
<dbReference type="GO" id="GO:0006367">
    <property type="term" value="P:transcription initiation at RNA polymerase II promoter"/>
    <property type="evidence" value="ECO:0007669"/>
    <property type="project" value="EnsemblFungi"/>
</dbReference>
<dbReference type="GeneID" id="30963304"/>
<dbReference type="AlphaFoldDB" id="A0A1D2VB93"/>
<sequence>KRVTDDDLYRRSSQYRLWSFNQKHLMEKRQRINENGRNFVLNKLRDLIFNDDKILGDNDFKETKFKEISSKIEFVDVEEEIKMINYYSRRVEDISKIFNLSSEVKATALSFLKKFYLEKSCMEYHPKKILYTCLFLAAKSENCFISIDKFIETIGNITKKSILSLEYKILNVLNFTLMVHHPYKPLYGFFLDIQYTLIRNKPNGMTFFYTENLLNRDYSNAKNLVKETLISDVQFLFTPPQIALACFLQVNEEITIAYLKQKFRNKRAFFIEDNATITNTLNNNKNYRKLLSVIRSCQKLMKESFDPSIEEATNIDKKIYYCTNPKKLINKERKK</sequence>
<dbReference type="SMART" id="SM00385">
    <property type="entry name" value="CYCLIN"/>
    <property type="match status" value="1"/>
</dbReference>
<dbReference type="STRING" id="1344418.A0A1D2VB93"/>
<dbReference type="OrthoDB" id="340962at2759"/>